<dbReference type="InterPro" id="IPR012368">
    <property type="entry name" value="OxRdtase_Mopterin-bd_su_IorB"/>
</dbReference>
<dbReference type="OrthoDB" id="6073217at2"/>
<dbReference type="SUPFAM" id="SSF56003">
    <property type="entry name" value="Molybdenum cofactor-binding domain"/>
    <property type="match status" value="2"/>
</dbReference>
<dbReference type="Gene3D" id="3.90.1170.50">
    <property type="entry name" value="Aldehyde oxidase/xanthine dehydrogenase, a/b hammerhead"/>
    <property type="match status" value="1"/>
</dbReference>
<dbReference type="InterPro" id="IPR008274">
    <property type="entry name" value="AldOxase/xan_DH_MoCoBD1"/>
</dbReference>
<dbReference type="Gene3D" id="3.30.365.10">
    <property type="entry name" value="Aldehyde oxidase/xanthine dehydrogenase, molybdopterin binding domain"/>
    <property type="match status" value="3"/>
</dbReference>
<dbReference type="Pfam" id="PF02738">
    <property type="entry name" value="MoCoBD_1"/>
    <property type="match status" value="1"/>
</dbReference>
<keyword evidence="3" id="KW-1185">Reference proteome</keyword>
<dbReference type="InterPro" id="IPR000674">
    <property type="entry name" value="Ald_Oxase/Xan_DH_a/b"/>
</dbReference>
<protein>
    <submittedName>
        <fullName evidence="2">Xanthine dehydrogenase family protein molybdopterin-binding subunit</fullName>
    </submittedName>
</protein>
<dbReference type="InterPro" id="IPR006311">
    <property type="entry name" value="TAT_signal"/>
</dbReference>
<proteinExistence type="predicted"/>
<sequence>MERRAFLKLAALAGGGLLAEGWLPLAATAATSATDAAEVGYFARLGADNSVVFTLTHHEMGQGVATALAMIFADELGAAWPQMRVEALATTASPRYNVAGTGGSTTVKDQWLPLRRGATLVRTALVDAAARRWSCAPGDCRVQDGQVFGPRGQSATFGMLAAEAAAAGLPATKADFDKLKPELGAPARRIVGQPQTNVLARTIVRGQQHYGIDASVPGMLFASVERAPRLHGKLRRFDATAALQVPGVRAVVRIDGWESPANNVPPPGTYFSSKEAVAVLATSTWAAMQGRKALVVEWDDAAGSRHDNASWELEVAQLLDAGGTVGSERGTAPADDAWFTAEYTYPYQAHACMEPMNCLAHHKGTAAEVWVSTQAGAMWRDQIVTLFKLKREDVVVHPQFSGGGFGRRFAPDVVIEALRISEAAGHVPVKVIWTREDDLRHDHFHPHATSRLRAQLTADGRLRAWQHDEARSYFGSFKGEIPWFAYDAQHLRYRYVNTQSPSPLQGGAWRAVVANHWAFGQECFLDELARKMGTDPVALRLRLLASGEDQPAGDRFKVSQKRLRRVIEAAAQKAGWPGVLPQAEGVQRGRGFAAFPYMHGNSYCAMVVDVEVRGQALAVTRVVAVVDCGLVVNPSGARQQVEGGIVWSLSAALHGGITLKDGAVTNTNFGDTPVARIHEAPRAVEVHFLEDGADAPTGLGEIAPPVFAPALCNAIFAATGKRIRRLPIEL</sequence>
<dbReference type="Pfam" id="PF20256">
    <property type="entry name" value="MoCoBD_2"/>
    <property type="match status" value="2"/>
</dbReference>
<gene>
    <name evidence="2" type="ORF">E4L96_05350</name>
</gene>
<evidence type="ECO:0000313" key="2">
    <source>
        <dbReference type="EMBL" id="TFW25503.1"/>
    </source>
</evidence>
<dbReference type="InterPro" id="IPR052516">
    <property type="entry name" value="N-heterocyclic_Hydroxylase"/>
</dbReference>
<dbReference type="PIRSF" id="PIRSF036389">
    <property type="entry name" value="IOR_B"/>
    <property type="match status" value="1"/>
</dbReference>
<dbReference type="SUPFAM" id="SSF54665">
    <property type="entry name" value="CO dehydrogenase molybdoprotein N-domain-like"/>
    <property type="match status" value="1"/>
</dbReference>
<feature type="domain" description="Aldehyde oxidase/xanthine dehydrogenase a/b hammerhead" evidence="1">
    <location>
        <begin position="205"/>
        <end position="302"/>
    </location>
</feature>
<dbReference type="SMART" id="SM01008">
    <property type="entry name" value="Ald_Xan_dh_C"/>
    <property type="match status" value="1"/>
</dbReference>
<organism evidence="2 3">
    <name type="scientific">Zemynaea arenosa</name>
    <dbReference type="NCBI Taxonomy" id="2561931"/>
    <lineage>
        <taxon>Bacteria</taxon>
        <taxon>Pseudomonadati</taxon>
        <taxon>Pseudomonadota</taxon>
        <taxon>Betaproteobacteria</taxon>
        <taxon>Burkholderiales</taxon>
        <taxon>Oxalobacteraceae</taxon>
        <taxon>Telluria group</taxon>
        <taxon>Zemynaea</taxon>
    </lineage>
</organism>
<dbReference type="InterPro" id="IPR037165">
    <property type="entry name" value="AldOxase/xan_DH_Mopterin-bd_sf"/>
</dbReference>
<comment type="caution">
    <text evidence="2">The sequence shown here is derived from an EMBL/GenBank/DDBJ whole genome shotgun (WGS) entry which is preliminary data.</text>
</comment>
<evidence type="ECO:0000313" key="3">
    <source>
        <dbReference type="Proteomes" id="UP000298438"/>
    </source>
</evidence>
<dbReference type="PANTHER" id="PTHR47495">
    <property type="entry name" value="ALDEHYDE DEHYDROGENASE"/>
    <property type="match status" value="1"/>
</dbReference>
<accession>A0A4Y9SP96</accession>
<dbReference type="Proteomes" id="UP000298438">
    <property type="component" value="Unassembled WGS sequence"/>
</dbReference>
<dbReference type="RefSeq" id="WP_135206184.1">
    <property type="nucleotide sequence ID" value="NZ_SPVF01000076.1"/>
</dbReference>
<dbReference type="InterPro" id="IPR036856">
    <property type="entry name" value="Ald_Oxase/Xan_DH_a/b_sf"/>
</dbReference>
<dbReference type="GO" id="GO:0016491">
    <property type="term" value="F:oxidoreductase activity"/>
    <property type="evidence" value="ECO:0007669"/>
    <property type="project" value="InterPro"/>
</dbReference>
<dbReference type="PANTHER" id="PTHR47495:SF1">
    <property type="entry name" value="BLL3820 PROTEIN"/>
    <property type="match status" value="1"/>
</dbReference>
<dbReference type="AlphaFoldDB" id="A0A4Y9SP96"/>
<evidence type="ECO:0000259" key="1">
    <source>
        <dbReference type="SMART" id="SM01008"/>
    </source>
</evidence>
<dbReference type="EMBL" id="SPVF01000076">
    <property type="protein sequence ID" value="TFW25503.1"/>
    <property type="molecule type" value="Genomic_DNA"/>
</dbReference>
<dbReference type="PROSITE" id="PS51318">
    <property type="entry name" value="TAT"/>
    <property type="match status" value="1"/>
</dbReference>
<name>A0A4Y9SP96_9BURK</name>
<dbReference type="InterPro" id="IPR046867">
    <property type="entry name" value="AldOxase/xan_DH_MoCoBD2"/>
</dbReference>
<reference evidence="2 3" key="1">
    <citation type="submission" date="2019-03" db="EMBL/GenBank/DDBJ databases">
        <title>Draft Genome Sequence of Massilia arenosa sp. nov., a Novel Massilia Species Isolated from a Sandy-loam Maize Soil.</title>
        <authorList>
            <person name="Raths R."/>
            <person name="Peta V."/>
            <person name="Bucking H."/>
        </authorList>
    </citation>
    <scope>NUCLEOTIDE SEQUENCE [LARGE SCALE GENOMIC DNA]</scope>
    <source>
        <strain evidence="2 3">MC02</strain>
    </source>
</reference>